<dbReference type="EMBL" id="CAUOFW020001773">
    <property type="protein sequence ID" value="CAK9148634.1"/>
    <property type="molecule type" value="Genomic_DNA"/>
</dbReference>
<gene>
    <name evidence="1" type="ORF">ILEXP_LOCUS16598</name>
</gene>
<organism evidence="1 2">
    <name type="scientific">Ilex paraguariensis</name>
    <name type="common">yerba mate</name>
    <dbReference type="NCBI Taxonomy" id="185542"/>
    <lineage>
        <taxon>Eukaryota</taxon>
        <taxon>Viridiplantae</taxon>
        <taxon>Streptophyta</taxon>
        <taxon>Embryophyta</taxon>
        <taxon>Tracheophyta</taxon>
        <taxon>Spermatophyta</taxon>
        <taxon>Magnoliopsida</taxon>
        <taxon>eudicotyledons</taxon>
        <taxon>Gunneridae</taxon>
        <taxon>Pentapetalae</taxon>
        <taxon>asterids</taxon>
        <taxon>campanulids</taxon>
        <taxon>Aquifoliales</taxon>
        <taxon>Aquifoliaceae</taxon>
        <taxon>Ilex</taxon>
    </lineage>
</organism>
<dbReference type="AlphaFoldDB" id="A0ABC8RUH7"/>
<comment type="caution">
    <text evidence="1">The sequence shown here is derived from an EMBL/GenBank/DDBJ whole genome shotgun (WGS) entry which is preliminary data.</text>
</comment>
<evidence type="ECO:0000313" key="1">
    <source>
        <dbReference type="EMBL" id="CAK9148634.1"/>
    </source>
</evidence>
<accession>A0ABC8RUH7</accession>
<proteinExistence type="predicted"/>
<reference evidence="1 2" key="1">
    <citation type="submission" date="2024-02" db="EMBL/GenBank/DDBJ databases">
        <authorList>
            <person name="Vignale AGUSTIN F."/>
            <person name="Sosa J E."/>
            <person name="Modenutti C."/>
        </authorList>
    </citation>
    <scope>NUCLEOTIDE SEQUENCE [LARGE SCALE GENOMIC DNA]</scope>
</reference>
<evidence type="ECO:0000313" key="2">
    <source>
        <dbReference type="Proteomes" id="UP001642360"/>
    </source>
</evidence>
<keyword evidence="2" id="KW-1185">Reference proteome</keyword>
<dbReference type="Proteomes" id="UP001642360">
    <property type="component" value="Unassembled WGS sequence"/>
</dbReference>
<protein>
    <submittedName>
        <fullName evidence="1">Uncharacterized protein</fullName>
    </submittedName>
</protein>
<name>A0ABC8RUH7_9AQUA</name>
<sequence length="406" mass="44569">MPSGPKKRRAAKRRNENAVNFKDNNATDLEEITGITRHAVVEGDNSLVIETVTVIDLAETVDTISKGTGHIDNEAAREDVKLGSKEKEGEVLPSVDDKTLDSQIVSELKESEEALLSKDEVCMDNISAQAAFKEIKEPVFPEDPIYSFVVQDALKDHEEAVLYEEVIHEDFKAAEDVLQENEVVISSNVVVYHDSLIAKDDDKFVSKDIEDNLLLTFNENISNSSFVKASSSKEEEEKNLRPLLDDDAGASSIVIGFVPEENEDNILLDDDTGASSIVIGCVSKENEDNILQTALKVDKSNSTEYVLDSARTDCLDSITSSTQIHYACPLHCKSDCSLHRWVGAFHGVSSCEDGNVGDNGKTLKSVEVLERVKKAVEAELSVTDEVGLLLRKLLDDLNAIQLTQGQ</sequence>